<evidence type="ECO:0000313" key="1">
    <source>
        <dbReference type="EMBL" id="MBT9291921.1"/>
    </source>
</evidence>
<organism evidence="1 2">
    <name type="scientific">Prosthecodimorpha staleyi</name>
    <dbReference type="NCBI Taxonomy" id="2840188"/>
    <lineage>
        <taxon>Bacteria</taxon>
        <taxon>Pseudomonadati</taxon>
        <taxon>Pseudomonadota</taxon>
        <taxon>Alphaproteobacteria</taxon>
        <taxon>Hyphomicrobiales</taxon>
        <taxon>Ancalomicrobiaceae</taxon>
        <taxon>Prosthecodimorpha</taxon>
    </lineage>
</organism>
<accession>A0A947GEU5</accession>
<gene>
    <name evidence="1" type="ORF">KL771_20825</name>
</gene>
<dbReference type="EMBL" id="JAHHZF010000011">
    <property type="protein sequence ID" value="MBT9291921.1"/>
    <property type="molecule type" value="Genomic_DNA"/>
</dbReference>
<proteinExistence type="predicted"/>
<evidence type="ECO:0000313" key="2">
    <source>
        <dbReference type="Proteomes" id="UP000766595"/>
    </source>
</evidence>
<protein>
    <submittedName>
        <fullName evidence="1">Uncharacterized protein</fullName>
    </submittedName>
</protein>
<dbReference type="Proteomes" id="UP000766595">
    <property type="component" value="Unassembled WGS sequence"/>
</dbReference>
<name>A0A947GEU5_9HYPH</name>
<comment type="caution">
    <text evidence="1">The sequence shown here is derived from an EMBL/GenBank/DDBJ whole genome shotgun (WGS) entry which is preliminary data.</text>
</comment>
<reference evidence="1 2" key="1">
    <citation type="submission" date="2021-06" db="EMBL/GenBank/DDBJ databases">
        <authorList>
            <person name="Grouzdev D.S."/>
            <person name="Koziaeva V."/>
        </authorList>
    </citation>
    <scope>NUCLEOTIDE SEQUENCE [LARGE SCALE GENOMIC DNA]</scope>
    <source>
        <strain evidence="1 2">22</strain>
    </source>
</reference>
<sequence length="67" mass="7645">MDCRYKLRFMATSVARSAIRVEIDPMADYIDAYDSSLVDEIDALLLQERMLGRRFELLAGSFSATVH</sequence>
<keyword evidence="2" id="KW-1185">Reference proteome</keyword>
<dbReference type="AlphaFoldDB" id="A0A947GEU5"/>